<keyword evidence="2" id="KW-1133">Transmembrane helix</keyword>
<dbReference type="Pfam" id="PF14365">
    <property type="entry name" value="Neprosin_AP"/>
    <property type="match status" value="1"/>
</dbReference>
<sequence>MCYAVWKNMMEDVLLPWTKSKSTTTRGYIIGSFSRRQQPCIQVEALLVEETSYYRRNSSKMAYSCFHTPPIIPIFVGFLLLVSCLESVMSISMESKAEGQLLVNQTFRPGEELQKLKRIRAHLRKINKPAVKTIQSPDGDLIDCIPSHQQPAFDHPQLQGQKPLEPPERPNGHKSHGTVYESFQLWRTTGESCPDGTIPIRRIKEEDILRASSVQKFGRKLKKPVRHDSSSNDHEHAVGYITGEKYYGAKASLNVWAPRVANQYEFSLSQMWVISGSFGDDLNTIEAGWQVSPELYGDNYPRFFTYWTTDAYQATGCYNLLCSGFVQTNDKIAIGAAISPTSSYQGGQFDISLLVWKDPNHGNWWLEFGPGLLVGYWPAFLFSHLRDHATMIQFGGEVVNTQPSGFHTSTQMGSGHFAEEGFGKSSYFRNLQVVDWDNSLIPLTNLRVLADHPNCYDIQGGINTVWGNYFYYGGPGRNIKCP</sequence>
<dbReference type="PANTHER" id="PTHR31589">
    <property type="entry name" value="PROTEIN, PUTATIVE (DUF239)-RELATED-RELATED"/>
    <property type="match status" value="1"/>
</dbReference>
<evidence type="ECO:0000313" key="4">
    <source>
        <dbReference type="EMBL" id="PIA61789.1"/>
    </source>
</evidence>
<dbReference type="Proteomes" id="UP000230069">
    <property type="component" value="Unassembled WGS sequence"/>
</dbReference>
<dbReference type="Gene3D" id="3.90.1320.10">
    <property type="entry name" value="Outer-capsid protein sigma 3, large lobe"/>
    <property type="match status" value="1"/>
</dbReference>
<feature type="region of interest" description="Disordered" evidence="1">
    <location>
        <begin position="152"/>
        <end position="176"/>
    </location>
</feature>
<accession>A0A2G5F1E0</accession>
<evidence type="ECO:0000259" key="3">
    <source>
        <dbReference type="PROSITE" id="PS52045"/>
    </source>
</evidence>
<evidence type="ECO:0000313" key="5">
    <source>
        <dbReference type="Proteomes" id="UP000230069"/>
    </source>
</evidence>
<keyword evidence="2" id="KW-0472">Membrane</keyword>
<dbReference type="PROSITE" id="PS52045">
    <property type="entry name" value="NEPROSIN_PEP_CD"/>
    <property type="match status" value="1"/>
</dbReference>
<dbReference type="EMBL" id="KZ305019">
    <property type="protein sequence ID" value="PIA61789.1"/>
    <property type="molecule type" value="Genomic_DNA"/>
</dbReference>
<dbReference type="InterPro" id="IPR053168">
    <property type="entry name" value="Glutamic_endopeptidase"/>
</dbReference>
<evidence type="ECO:0000256" key="2">
    <source>
        <dbReference type="SAM" id="Phobius"/>
    </source>
</evidence>
<dbReference type="FunCoup" id="A0A2G5F1E0">
    <property type="interactions" value="216"/>
</dbReference>
<gene>
    <name evidence="4" type="ORF">AQUCO_00200053v1</name>
</gene>
<keyword evidence="5" id="KW-1185">Reference proteome</keyword>
<proteinExistence type="predicted"/>
<organism evidence="4 5">
    <name type="scientific">Aquilegia coerulea</name>
    <name type="common">Rocky mountain columbine</name>
    <dbReference type="NCBI Taxonomy" id="218851"/>
    <lineage>
        <taxon>Eukaryota</taxon>
        <taxon>Viridiplantae</taxon>
        <taxon>Streptophyta</taxon>
        <taxon>Embryophyta</taxon>
        <taxon>Tracheophyta</taxon>
        <taxon>Spermatophyta</taxon>
        <taxon>Magnoliopsida</taxon>
        <taxon>Ranunculales</taxon>
        <taxon>Ranunculaceae</taxon>
        <taxon>Thalictroideae</taxon>
        <taxon>Aquilegia</taxon>
    </lineage>
</organism>
<dbReference type="Pfam" id="PF03080">
    <property type="entry name" value="Neprosin"/>
    <property type="match status" value="1"/>
</dbReference>
<dbReference type="InParanoid" id="A0A2G5F1E0"/>
<dbReference type="STRING" id="218851.A0A2G5F1E0"/>
<keyword evidence="2" id="KW-0812">Transmembrane</keyword>
<feature type="transmembrane region" description="Helical" evidence="2">
    <location>
        <begin position="61"/>
        <end position="82"/>
    </location>
</feature>
<reference evidence="4 5" key="1">
    <citation type="submission" date="2017-09" db="EMBL/GenBank/DDBJ databases">
        <title>WGS assembly of Aquilegia coerulea Goldsmith.</title>
        <authorList>
            <person name="Hodges S."/>
            <person name="Kramer E."/>
            <person name="Nordborg M."/>
            <person name="Tomkins J."/>
            <person name="Borevitz J."/>
            <person name="Derieg N."/>
            <person name="Yan J."/>
            <person name="Mihaltcheva S."/>
            <person name="Hayes R.D."/>
            <person name="Rokhsar D."/>
        </authorList>
    </citation>
    <scope>NUCLEOTIDE SEQUENCE [LARGE SCALE GENOMIC DNA]</scope>
    <source>
        <strain evidence="5">cv. Goldsmith</strain>
    </source>
</reference>
<name>A0A2G5F1E0_AQUCA</name>
<dbReference type="InterPro" id="IPR025521">
    <property type="entry name" value="Neprosin_propep"/>
</dbReference>
<dbReference type="FunFam" id="3.90.1320.10:FF:000001">
    <property type="entry name" value="Putative carboxyl-terminal proteinase"/>
    <property type="match status" value="1"/>
</dbReference>
<dbReference type="PANTHER" id="PTHR31589:SF254">
    <property type="entry name" value="OS01G0547133 PROTEIN"/>
    <property type="match status" value="1"/>
</dbReference>
<dbReference type="OrthoDB" id="1858978at2759"/>
<evidence type="ECO:0000256" key="1">
    <source>
        <dbReference type="SAM" id="MobiDB-lite"/>
    </source>
</evidence>
<feature type="domain" description="Neprosin PEP catalytic" evidence="3">
    <location>
        <begin position="228"/>
        <end position="482"/>
    </location>
</feature>
<protein>
    <recommendedName>
        <fullName evidence="3">Neprosin PEP catalytic domain-containing protein</fullName>
    </recommendedName>
</protein>
<dbReference type="AlphaFoldDB" id="A0A2G5F1E0"/>
<dbReference type="InterPro" id="IPR004314">
    <property type="entry name" value="Neprosin"/>
</dbReference>